<reference evidence="1" key="1">
    <citation type="journal article" date="2012" name="Nature">
        <title>The tomato genome sequence provides insights into fleshy fruit evolution.</title>
        <authorList>
            <consortium name="Tomato Genome Consortium"/>
        </authorList>
    </citation>
    <scope>NUCLEOTIDE SEQUENCE [LARGE SCALE GENOMIC DNA]</scope>
    <source>
        <strain evidence="1">cv. Heinz 1706</strain>
    </source>
</reference>
<dbReference type="Proteomes" id="UP000004994">
    <property type="component" value="Chromosome 2"/>
</dbReference>
<name>A0A3Q7F815_SOLLC</name>
<keyword evidence="2" id="KW-1185">Reference proteome</keyword>
<organism evidence="1">
    <name type="scientific">Solanum lycopersicum</name>
    <name type="common">Tomato</name>
    <name type="synonym">Lycopersicon esculentum</name>
    <dbReference type="NCBI Taxonomy" id="4081"/>
    <lineage>
        <taxon>Eukaryota</taxon>
        <taxon>Viridiplantae</taxon>
        <taxon>Streptophyta</taxon>
        <taxon>Embryophyta</taxon>
        <taxon>Tracheophyta</taxon>
        <taxon>Spermatophyta</taxon>
        <taxon>Magnoliopsida</taxon>
        <taxon>eudicotyledons</taxon>
        <taxon>Gunneridae</taxon>
        <taxon>Pentapetalae</taxon>
        <taxon>asterids</taxon>
        <taxon>lamiids</taxon>
        <taxon>Solanales</taxon>
        <taxon>Solanaceae</taxon>
        <taxon>Solanoideae</taxon>
        <taxon>Solaneae</taxon>
        <taxon>Solanum</taxon>
        <taxon>Solanum subgen. Lycopersicon</taxon>
    </lineage>
</organism>
<accession>A0A3Q7F815</accession>
<evidence type="ECO:0000313" key="2">
    <source>
        <dbReference type="Proteomes" id="UP000004994"/>
    </source>
</evidence>
<sequence length="87" mass="9762">MFTSKPNGVAFQMDHEHPSAPTYCQMILTRLKPKNSRPSKSLMQRPDTSVNPKVAAMRLNINWDFAEEFEEADEIDDPEVPAAVVSG</sequence>
<dbReference type="Gramene" id="Solyc02g082155.1.1">
    <property type="protein sequence ID" value="Solyc02g082155.1.1"/>
    <property type="gene ID" value="Solyc02g082155.1"/>
</dbReference>
<dbReference type="EnsemblPlants" id="Solyc02g082155.1.1">
    <property type="protein sequence ID" value="Solyc02g082155.1.1"/>
    <property type="gene ID" value="Solyc02g082155.1"/>
</dbReference>
<dbReference type="AlphaFoldDB" id="A0A3Q7F815"/>
<evidence type="ECO:0000313" key="1">
    <source>
        <dbReference type="EnsemblPlants" id="Solyc02g082155.1.1"/>
    </source>
</evidence>
<proteinExistence type="predicted"/>
<dbReference type="InParanoid" id="A0A3Q7F815"/>
<reference evidence="1" key="2">
    <citation type="submission" date="2019-01" db="UniProtKB">
        <authorList>
            <consortium name="EnsemblPlants"/>
        </authorList>
    </citation>
    <scope>IDENTIFICATION</scope>
    <source>
        <strain evidence="1">cv. Heinz 1706</strain>
    </source>
</reference>
<protein>
    <submittedName>
        <fullName evidence="1">Uncharacterized protein</fullName>
    </submittedName>
</protein>